<dbReference type="InterPro" id="IPR003838">
    <property type="entry name" value="ABC3_permease_C"/>
</dbReference>
<dbReference type="RefSeq" id="WP_085253247.1">
    <property type="nucleotide sequence ID" value="NZ_CAJMWI010000001.1"/>
</dbReference>
<feature type="domain" description="ABC3 transporter permease C-terminal" evidence="8">
    <location>
        <begin position="732"/>
        <end position="848"/>
    </location>
</feature>
<dbReference type="Proteomes" id="UP000193087">
    <property type="component" value="Unassembled WGS sequence"/>
</dbReference>
<evidence type="ECO:0000313" key="11">
    <source>
        <dbReference type="Proteomes" id="UP000193087"/>
    </source>
</evidence>
<sequence length="856" mass="92647">MKNRTVFGYLPLWRTAWRRVRQRPFQYILLVLGIALGVAMIVAIDLSNGSAQRALDISAEAITGKATHRLAGGRGGSLDQQVYLDIRKQGFDLSAPVIEGHVLAPKMGNRVMRLMGIDPFAEPPFRPDLWRQQDLEAASNFLIRPNGVILSRDVATEYHLALGDNFALQVQGAPTTVTLVGLITPADAITGQRLRDLILADIATAQELFHMPGKLSHIDLIINDQAIAMQIKQRLPSGVRLEAAAAQNNTMKQMMTGFTVNLTAMSLIALLVGTFLIYNTVTFNVVQRRRLFGILRCIGVTRGQLFWLIMTETLVAALVGSGLGLLFGVWLGEGLIGLVTQSINDLYFVVNVREVALSAESLLKGLAIGIFAALLAALPPAVEAMRSAPASTLRRSALEGKVTTLVPWLWAAGLGMGGFGVVMLWWPGKNVVLGFIGLCAVLIAFALITAPVARLVMLRLAPGLGRLCGPLGWMAPRDIVRSLSRTSVAIAALMTAVSVIVGVSLMVGSFRQTFATWLGLTLQTDIYVSAPSLTSTRPSGNLPADAVRILNEWPGVREAISSRYATVFAPAWGQEVDLTAVSGDISDGKRPYRWIGGDQRTLWKRFLAGEGVMLSEPLVARQNLTTPPGPITLMTESGPRIFPVLAIYSDYTSDHGVVLMDQATYRSHWQDRDATTVALLLKPGVSVDGLLDQLHARFAGRKDIVIQSSRSLRDAALATFDRSFAVTGALRLVATTIAIIGVLGALMSLALERVHELGVFRALGMSRRQLWRLVCLEAGLMGGMAGSMALPAGFVLAWILIHIINVRSFGWTLEMKFEFGYFGQAFLVAVVAALAAGVYPAWRSARLSIASAIREE</sequence>
<evidence type="ECO:0000256" key="5">
    <source>
        <dbReference type="ARBA" id="ARBA00023136"/>
    </source>
</evidence>
<keyword evidence="2" id="KW-1003">Cell membrane</keyword>
<keyword evidence="5 7" id="KW-0472">Membrane</keyword>
<evidence type="ECO:0000256" key="6">
    <source>
        <dbReference type="ARBA" id="ARBA00038076"/>
    </source>
</evidence>
<keyword evidence="4 7" id="KW-1133">Transmembrane helix</keyword>
<comment type="caution">
    <text evidence="10">The sequence shown here is derived from an EMBL/GenBank/DDBJ whole genome shotgun (WGS) entry which is preliminary data.</text>
</comment>
<dbReference type="AlphaFoldDB" id="A0A1X2B7S7"/>
<comment type="subcellular location">
    <subcellularLocation>
        <location evidence="1">Cell membrane</location>
        <topology evidence="1">Multi-pass membrane protein</topology>
    </subcellularLocation>
</comment>
<evidence type="ECO:0000256" key="3">
    <source>
        <dbReference type="ARBA" id="ARBA00022692"/>
    </source>
</evidence>
<keyword evidence="3 7" id="KW-0812">Transmembrane</keyword>
<dbReference type="GO" id="GO:0005886">
    <property type="term" value="C:plasma membrane"/>
    <property type="evidence" value="ECO:0007669"/>
    <property type="project" value="UniProtKB-SubCell"/>
</dbReference>
<feature type="transmembrane region" description="Helical" evidence="7">
    <location>
        <begin position="262"/>
        <end position="285"/>
    </location>
</feature>
<dbReference type="Pfam" id="PF12704">
    <property type="entry name" value="MacB_PCD"/>
    <property type="match status" value="1"/>
</dbReference>
<dbReference type="PANTHER" id="PTHR30287:SF2">
    <property type="entry name" value="BLL1001 PROTEIN"/>
    <property type="match status" value="1"/>
</dbReference>
<dbReference type="OrthoDB" id="9780560at2"/>
<feature type="transmembrane region" description="Helical" evidence="7">
    <location>
        <begin position="305"/>
        <end position="331"/>
    </location>
</feature>
<feature type="transmembrane region" description="Helical" evidence="7">
    <location>
        <begin position="487"/>
        <end position="507"/>
    </location>
</feature>
<evidence type="ECO:0000313" key="10">
    <source>
        <dbReference type="EMBL" id="ORW59642.1"/>
    </source>
</evidence>
<feature type="domain" description="ABC3 transporter permease C-terminal" evidence="8">
    <location>
        <begin position="264"/>
        <end position="387"/>
    </location>
</feature>
<evidence type="ECO:0000259" key="9">
    <source>
        <dbReference type="Pfam" id="PF12704"/>
    </source>
</evidence>
<dbReference type="InterPro" id="IPR025857">
    <property type="entry name" value="MacB_PCD"/>
</dbReference>
<evidence type="ECO:0000259" key="8">
    <source>
        <dbReference type="Pfam" id="PF02687"/>
    </source>
</evidence>
<protein>
    <submittedName>
        <fullName evidence="10">ABC transporter substrate-binding protein</fullName>
    </submittedName>
</protein>
<evidence type="ECO:0000256" key="7">
    <source>
        <dbReference type="SAM" id="Phobius"/>
    </source>
</evidence>
<name>A0A1X2B7S7_9MYCO</name>
<comment type="similarity">
    <text evidence="6">Belongs to the ABC-4 integral membrane protein family.</text>
</comment>
<dbReference type="Pfam" id="PF02687">
    <property type="entry name" value="FtsX"/>
    <property type="match status" value="2"/>
</dbReference>
<feature type="transmembrane region" description="Helical" evidence="7">
    <location>
        <begin position="821"/>
        <end position="842"/>
    </location>
</feature>
<feature type="transmembrane region" description="Helical" evidence="7">
    <location>
        <begin position="432"/>
        <end position="456"/>
    </location>
</feature>
<evidence type="ECO:0000256" key="1">
    <source>
        <dbReference type="ARBA" id="ARBA00004651"/>
    </source>
</evidence>
<feature type="transmembrane region" description="Helical" evidence="7">
    <location>
        <begin position="770"/>
        <end position="801"/>
    </location>
</feature>
<accession>A0A1X2B7S7</accession>
<dbReference type="GeneID" id="93496550"/>
<feature type="transmembrane region" description="Helical" evidence="7">
    <location>
        <begin position="402"/>
        <end position="426"/>
    </location>
</feature>
<dbReference type="EMBL" id="LQPQ01000241">
    <property type="protein sequence ID" value="ORW59642.1"/>
    <property type="molecule type" value="Genomic_DNA"/>
</dbReference>
<keyword evidence="11" id="KW-1185">Reference proteome</keyword>
<feature type="transmembrane region" description="Helical" evidence="7">
    <location>
        <begin position="27"/>
        <end position="44"/>
    </location>
</feature>
<gene>
    <name evidence="10" type="ORF">AWC22_06100</name>
</gene>
<dbReference type="InterPro" id="IPR038766">
    <property type="entry name" value="Membrane_comp_ABC_pdt"/>
</dbReference>
<dbReference type="PANTHER" id="PTHR30287">
    <property type="entry name" value="MEMBRANE COMPONENT OF PREDICTED ABC SUPERFAMILY METABOLITE UPTAKE TRANSPORTER"/>
    <property type="match status" value="1"/>
</dbReference>
<evidence type="ECO:0000256" key="4">
    <source>
        <dbReference type="ARBA" id="ARBA00022989"/>
    </source>
</evidence>
<feature type="transmembrane region" description="Helical" evidence="7">
    <location>
        <begin position="362"/>
        <end position="382"/>
    </location>
</feature>
<proteinExistence type="inferred from homology"/>
<evidence type="ECO:0000256" key="2">
    <source>
        <dbReference type="ARBA" id="ARBA00022475"/>
    </source>
</evidence>
<organism evidence="10 11">
    <name type="scientific">Mycobacterium riyadhense</name>
    <dbReference type="NCBI Taxonomy" id="486698"/>
    <lineage>
        <taxon>Bacteria</taxon>
        <taxon>Bacillati</taxon>
        <taxon>Actinomycetota</taxon>
        <taxon>Actinomycetes</taxon>
        <taxon>Mycobacteriales</taxon>
        <taxon>Mycobacteriaceae</taxon>
        <taxon>Mycobacterium</taxon>
    </lineage>
</organism>
<feature type="domain" description="MacB-like periplasmic core" evidence="9">
    <location>
        <begin position="28"/>
        <end position="247"/>
    </location>
</feature>
<dbReference type="STRING" id="486698.AWC22_06100"/>
<reference evidence="10 11" key="1">
    <citation type="submission" date="2016-01" db="EMBL/GenBank/DDBJ databases">
        <title>The new phylogeny of the genus Mycobacterium.</title>
        <authorList>
            <person name="Tarcisio F."/>
            <person name="Conor M."/>
            <person name="Antonella G."/>
            <person name="Elisabetta G."/>
            <person name="Giulia F.S."/>
            <person name="Sara T."/>
            <person name="Anna F."/>
            <person name="Clotilde B."/>
            <person name="Roberto B."/>
            <person name="Veronica D.S."/>
            <person name="Fabio R."/>
            <person name="Monica P."/>
            <person name="Olivier J."/>
            <person name="Enrico T."/>
            <person name="Nicola S."/>
        </authorList>
    </citation>
    <scope>NUCLEOTIDE SEQUENCE [LARGE SCALE GENOMIC DNA]</scope>
    <source>
        <strain evidence="10 11">DSM 45176</strain>
    </source>
</reference>
<feature type="transmembrane region" description="Helical" evidence="7">
    <location>
        <begin position="729"/>
        <end position="749"/>
    </location>
</feature>